<organism evidence="2">
    <name type="scientific">Streptomyces sp. SID7499</name>
    <dbReference type="NCBI Taxonomy" id="2706086"/>
    <lineage>
        <taxon>Bacteria</taxon>
        <taxon>Bacillati</taxon>
        <taxon>Actinomycetota</taxon>
        <taxon>Actinomycetes</taxon>
        <taxon>Kitasatosporales</taxon>
        <taxon>Streptomycetaceae</taxon>
        <taxon>Streptomyces</taxon>
    </lineage>
</organism>
<feature type="compositionally biased region" description="Pro residues" evidence="1">
    <location>
        <begin position="27"/>
        <end position="36"/>
    </location>
</feature>
<gene>
    <name evidence="2" type="ORF">G3M58_82800</name>
</gene>
<evidence type="ECO:0000256" key="1">
    <source>
        <dbReference type="SAM" id="MobiDB-lite"/>
    </source>
</evidence>
<dbReference type="InterPro" id="IPR011009">
    <property type="entry name" value="Kinase-like_dom_sf"/>
</dbReference>
<proteinExistence type="predicted"/>
<sequence length="79" mass="8212">GGRANEPTSYGIQPPRPPGGFGAPHSAPYPAPPAHIPSPTVHASAQDSAVNRLIGGRYRLLARLGHGGMGTVWRAHDEV</sequence>
<comment type="caution">
    <text evidence="2">The sequence shown here is derived from an EMBL/GenBank/DDBJ whole genome shotgun (WGS) entry which is preliminary data.</text>
</comment>
<name>A0A6G3XTG7_9ACTN</name>
<keyword evidence="2" id="KW-0723">Serine/threonine-protein kinase</keyword>
<keyword evidence="2" id="KW-0808">Transferase</keyword>
<reference evidence="2" key="1">
    <citation type="submission" date="2020-01" db="EMBL/GenBank/DDBJ databases">
        <title>Insect and environment-associated Actinomycetes.</title>
        <authorList>
            <person name="Currrie C."/>
            <person name="Chevrette M."/>
            <person name="Carlson C."/>
            <person name="Stubbendieck R."/>
            <person name="Wendt-Pienkowski E."/>
        </authorList>
    </citation>
    <scope>NUCLEOTIDE SEQUENCE</scope>
    <source>
        <strain evidence="2">SID7499</strain>
    </source>
</reference>
<feature type="compositionally biased region" description="Polar residues" evidence="1">
    <location>
        <begin position="1"/>
        <end position="11"/>
    </location>
</feature>
<dbReference type="EMBL" id="JAAGMN010008935">
    <property type="protein sequence ID" value="NEE20983.1"/>
    <property type="molecule type" value="Genomic_DNA"/>
</dbReference>
<evidence type="ECO:0000313" key="2">
    <source>
        <dbReference type="EMBL" id="NEE20983.1"/>
    </source>
</evidence>
<dbReference type="Gene3D" id="3.30.200.20">
    <property type="entry name" value="Phosphorylase Kinase, domain 1"/>
    <property type="match status" value="1"/>
</dbReference>
<keyword evidence="2" id="KW-0418">Kinase</keyword>
<accession>A0A6G3XTG7</accession>
<dbReference type="AlphaFoldDB" id="A0A6G3XTG7"/>
<protein>
    <submittedName>
        <fullName evidence="2">Serine/threonine protein kinase</fullName>
    </submittedName>
</protein>
<feature type="region of interest" description="Disordered" evidence="1">
    <location>
        <begin position="1"/>
        <end position="43"/>
    </location>
</feature>
<dbReference type="GO" id="GO:0004674">
    <property type="term" value="F:protein serine/threonine kinase activity"/>
    <property type="evidence" value="ECO:0007669"/>
    <property type="project" value="UniProtKB-KW"/>
</dbReference>
<dbReference type="SUPFAM" id="SSF56112">
    <property type="entry name" value="Protein kinase-like (PK-like)"/>
    <property type="match status" value="1"/>
</dbReference>
<feature type="non-terminal residue" evidence="2">
    <location>
        <position position="79"/>
    </location>
</feature>
<feature type="non-terminal residue" evidence="2">
    <location>
        <position position="1"/>
    </location>
</feature>